<keyword evidence="1" id="KW-0732">Signal</keyword>
<reference evidence="4 5" key="1">
    <citation type="submission" date="2020-04" db="EMBL/GenBank/DDBJ databases">
        <title>Perkinsus olseni comparative genomics.</title>
        <authorList>
            <person name="Bogema D.R."/>
        </authorList>
    </citation>
    <scope>NUCLEOTIDE SEQUENCE [LARGE SCALE GENOMIC DNA]</scope>
    <source>
        <strain evidence="2">ATCC PRA-179</strain>
        <strain evidence="3">ATCC PRA-31</strain>
    </source>
</reference>
<dbReference type="EMBL" id="JABANN010000008">
    <property type="protein sequence ID" value="KAF4675918.1"/>
    <property type="molecule type" value="Genomic_DNA"/>
</dbReference>
<proteinExistence type="predicted"/>
<evidence type="ECO:0000256" key="1">
    <source>
        <dbReference type="SAM" id="SignalP"/>
    </source>
</evidence>
<evidence type="ECO:0000313" key="5">
    <source>
        <dbReference type="Proteomes" id="UP000572268"/>
    </source>
</evidence>
<gene>
    <name evidence="3" type="ORF">FOL46_009134</name>
    <name evidence="2" type="ORF">FOZ61_010695</name>
</gene>
<evidence type="ECO:0000313" key="4">
    <source>
        <dbReference type="Proteomes" id="UP000570595"/>
    </source>
</evidence>
<dbReference type="EMBL" id="JABAHT010000009">
    <property type="protein sequence ID" value="KAF4670471.1"/>
    <property type="molecule type" value="Genomic_DNA"/>
</dbReference>
<feature type="signal peptide" evidence="1">
    <location>
        <begin position="1"/>
        <end position="17"/>
    </location>
</feature>
<comment type="caution">
    <text evidence="2">The sequence shown here is derived from an EMBL/GenBank/DDBJ whole genome shotgun (WGS) entry which is preliminary data.</text>
</comment>
<accession>A0A7J6MHK5</accession>
<dbReference type="OrthoDB" id="10606466at2759"/>
<organism evidence="2 4">
    <name type="scientific">Perkinsus olseni</name>
    <name type="common">Perkinsus atlanticus</name>
    <dbReference type="NCBI Taxonomy" id="32597"/>
    <lineage>
        <taxon>Eukaryota</taxon>
        <taxon>Sar</taxon>
        <taxon>Alveolata</taxon>
        <taxon>Perkinsozoa</taxon>
        <taxon>Perkinsea</taxon>
        <taxon>Perkinsida</taxon>
        <taxon>Perkinsidae</taxon>
        <taxon>Perkinsus</taxon>
    </lineage>
</organism>
<protein>
    <submittedName>
        <fullName evidence="2">Uncharacterized protein</fullName>
    </submittedName>
</protein>
<feature type="chain" id="PRO_5036205472" evidence="1">
    <location>
        <begin position="18"/>
        <end position="151"/>
    </location>
</feature>
<dbReference type="Proteomes" id="UP000572268">
    <property type="component" value="Unassembled WGS sequence"/>
</dbReference>
<evidence type="ECO:0000313" key="2">
    <source>
        <dbReference type="EMBL" id="KAF4670471.1"/>
    </source>
</evidence>
<sequence>MRFIVGILCFLCAVVIGLKIQGSRREYLVTLQQAARLSVVGRAVNHTGEGGVYERPIDTCVVVNSKLTKCHCNPPAYVDGVINAVQLLAVVCTVKCSDPSTCPEPPVGEPLCHPFGECLIKCDRDQDCPGPNGVCQEVDQPKGRACWHKHL</sequence>
<name>A0A7J6MHK5_PEROL</name>
<evidence type="ECO:0000313" key="3">
    <source>
        <dbReference type="EMBL" id="KAF4675918.1"/>
    </source>
</evidence>
<dbReference type="AlphaFoldDB" id="A0A7J6MHK5"/>
<dbReference type="Proteomes" id="UP000570595">
    <property type="component" value="Unassembled WGS sequence"/>
</dbReference>